<dbReference type="Proteomes" id="UP000748308">
    <property type="component" value="Unassembled WGS sequence"/>
</dbReference>
<organism evidence="2 3">
    <name type="scientific">Eiseniibacteriota bacterium</name>
    <dbReference type="NCBI Taxonomy" id="2212470"/>
    <lineage>
        <taxon>Bacteria</taxon>
        <taxon>Candidatus Eiseniibacteriota</taxon>
    </lineage>
</organism>
<protein>
    <submittedName>
        <fullName evidence="2">Uncharacterized protein</fullName>
    </submittedName>
</protein>
<evidence type="ECO:0000256" key="1">
    <source>
        <dbReference type="SAM" id="SignalP"/>
    </source>
</evidence>
<evidence type="ECO:0000313" key="3">
    <source>
        <dbReference type="Proteomes" id="UP000748308"/>
    </source>
</evidence>
<gene>
    <name evidence="2" type="ORF">FJY75_13150</name>
</gene>
<sequence>MRCLLACLVVLGAVSGARALPPILPAAERARTVPAGVFVEDPAGRGRAAAARGDTIWFGGDDGGGVAFEGGVWDWEAIVADPLQGWTRVDATQNDAVHFARVSASSFAGDPCVPMIENTAGMLWCGVHEDEALCRGYATGMGYGNDFRQSARSPSLAIDWAQEALQIEFAYFNDTEPDYDYTHIYVLCYDAGGALVEEHWVAGLTGVLGSAASPALFQQTIAAGTLSPLARSVALELRMVSDGGWSDEDGLYDSACGPFAADEVVLRVGAQPVVRFDFDDGPQGWDFAAYPGLGAYMTSIPEEVWRNWIPVPCGLSGRVLGFVDPQDRRHPGGHHEFGYSAPLPRGG</sequence>
<feature type="non-terminal residue" evidence="2">
    <location>
        <position position="347"/>
    </location>
</feature>
<keyword evidence="1" id="KW-0732">Signal</keyword>
<dbReference type="EMBL" id="VGIY01000488">
    <property type="protein sequence ID" value="MBM3318789.1"/>
    <property type="molecule type" value="Genomic_DNA"/>
</dbReference>
<accession>A0A937XE05</accession>
<feature type="signal peptide" evidence="1">
    <location>
        <begin position="1"/>
        <end position="19"/>
    </location>
</feature>
<proteinExistence type="predicted"/>
<evidence type="ECO:0000313" key="2">
    <source>
        <dbReference type="EMBL" id="MBM3318789.1"/>
    </source>
</evidence>
<comment type="caution">
    <text evidence="2">The sequence shown here is derived from an EMBL/GenBank/DDBJ whole genome shotgun (WGS) entry which is preliminary data.</text>
</comment>
<feature type="chain" id="PRO_5037636443" evidence="1">
    <location>
        <begin position="20"/>
        <end position="347"/>
    </location>
</feature>
<dbReference type="AlphaFoldDB" id="A0A937XE05"/>
<name>A0A937XE05_UNCEI</name>
<reference evidence="2" key="1">
    <citation type="submission" date="2019-03" db="EMBL/GenBank/DDBJ databases">
        <title>Lake Tanganyika Metagenome-Assembled Genomes (MAGs).</title>
        <authorList>
            <person name="Tran P."/>
        </authorList>
    </citation>
    <scope>NUCLEOTIDE SEQUENCE</scope>
    <source>
        <strain evidence="2">M_DeepCast_400m_m2_100</strain>
    </source>
</reference>